<evidence type="ECO:0000256" key="2">
    <source>
        <dbReference type="ARBA" id="ARBA00009347"/>
    </source>
</evidence>
<evidence type="ECO:0000256" key="4">
    <source>
        <dbReference type="ARBA" id="ARBA00022630"/>
    </source>
</evidence>
<evidence type="ECO:0000256" key="5">
    <source>
        <dbReference type="ARBA" id="ARBA00022827"/>
    </source>
</evidence>
<evidence type="ECO:0000313" key="10">
    <source>
        <dbReference type="EMBL" id="AEA66018.1"/>
    </source>
</evidence>
<evidence type="ECO:0000256" key="6">
    <source>
        <dbReference type="ARBA" id="ARBA00023002"/>
    </source>
</evidence>
<dbReference type="Gene3D" id="1.10.540.10">
    <property type="entry name" value="Acyl-CoA dehydrogenase/oxidase, N-terminal domain"/>
    <property type="match status" value="1"/>
</dbReference>
<dbReference type="InterPro" id="IPR046373">
    <property type="entry name" value="Acyl-CoA_Oxase/DH_mid-dom_sf"/>
</dbReference>
<dbReference type="InterPro" id="IPR013786">
    <property type="entry name" value="AcylCoA_DH/ox_N"/>
</dbReference>
<dbReference type="HOGENOM" id="CLU_018204_1_0_4"/>
<dbReference type="Pfam" id="PF00441">
    <property type="entry name" value="Acyl-CoA_dh_1"/>
    <property type="match status" value="1"/>
</dbReference>
<feature type="domain" description="Acyl-CoA dehydrogenase/oxidase N-terminal" evidence="9">
    <location>
        <begin position="17"/>
        <end position="128"/>
    </location>
</feature>
<dbReference type="Pfam" id="PF02770">
    <property type="entry name" value="Acyl-CoA_dh_M"/>
    <property type="match status" value="1"/>
</dbReference>
<proteinExistence type="inferred from homology"/>
<sequence length="397" mass="41969">MPATGRESHAQVDADVAALAQAIAGFTSRMIIPREAELARTGDTARNTLATLMREARAAGLWGQCYPRSLGGRVSSFVDYVTLAEREGYSEYGPAVFGARATLDLHMLARHAGADVRARWLAPLAAGEVLGAYAMTEPDAPGSIPATLGTRAVLRDGQWIIDGRKWFISRAADAAFVTVVARTDTDAPLERSLSLFVVPADTPGFACEREPSVFGRALGQGELAFRGVAVPPSHMLGAPGDGLALIRERLALGRTLNAAHWVGLAQRCYDLMCARIGSPRGQRAQLAYKQLVRQHVYEVHQLLAHARARVHAAAASNGDTLAVNLAKLAASRALNSAADAAVQIHGAEGVSDATPLASIFALARTTRILDGADEALVSSCGQQLLDAYRASAPEMSS</sequence>
<keyword evidence="4" id="KW-0285">Flavoprotein</keyword>
<dbReference type="GO" id="GO:0005737">
    <property type="term" value="C:cytoplasm"/>
    <property type="evidence" value="ECO:0007669"/>
    <property type="project" value="TreeGrafter"/>
</dbReference>
<keyword evidence="11" id="KW-1185">Reference proteome</keyword>
<organism evidence="10 11">
    <name type="scientific">Burkholderia gladioli (strain BSR3)</name>
    <dbReference type="NCBI Taxonomy" id="999541"/>
    <lineage>
        <taxon>Bacteria</taxon>
        <taxon>Pseudomonadati</taxon>
        <taxon>Pseudomonadota</taxon>
        <taxon>Betaproteobacteria</taxon>
        <taxon>Burkholderiales</taxon>
        <taxon>Burkholderiaceae</taxon>
        <taxon>Burkholderia</taxon>
    </lineage>
</organism>
<comment type="cofactor">
    <cofactor evidence="1">
        <name>FAD</name>
        <dbReference type="ChEBI" id="CHEBI:57692"/>
    </cofactor>
</comment>
<dbReference type="AlphaFoldDB" id="F2LT72"/>
<evidence type="ECO:0000259" key="7">
    <source>
        <dbReference type="Pfam" id="PF00441"/>
    </source>
</evidence>
<dbReference type="SUPFAM" id="SSF56645">
    <property type="entry name" value="Acyl-CoA dehydrogenase NM domain-like"/>
    <property type="match status" value="1"/>
</dbReference>
<dbReference type="EMBL" id="CP002604">
    <property type="protein sequence ID" value="AEA66018.1"/>
    <property type="molecule type" value="Genomic_DNA"/>
</dbReference>
<protein>
    <submittedName>
        <fullName evidence="10">Acyl-CoA dehydrogenase</fullName>
    </submittedName>
</protein>
<name>F2LT72_BURGS</name>
<comment type="similarity">
    <text evidence="2">Belongs to the acyl-CoA dehydrogenase family.</text>
</comment>
<dbReference type="CDD" id="cd00567">
    <property type="entry name" value="ACAD"/>
    <property type="match status" value="1"/>
</dbReference>
<dbReference type="InterPro" id="IPR009075">
    <property type="entry name" value="AcylCo_DH/oxidase_C"/>
</dbReference>
<comment type="subunit">
    <text evidence="3">Homodimer.</text>
</comment>
<dbReference type="Pfam" id="PF02771">
    <property type="entry name" value="Acyl-CoA_dh_N"/>
    <property type="match status" value="1"/>
</dbReference>
<evidence type="ECO:0000256" key="3">
    <source>
        <dbReference type="ARBA" id="ARBA00011738"/>
    </source>
</evidence>
<feature type="domain" description="Acyl-CoA dehydrogenase/oxidase C-terminal" evidence="7">
    <location>
        <begin position="240"/>
        <end position="384"/>
    </location>
</feature>
<dbReference type="SUPFAM" id="SSF47203">
    <property type="entry name" value="Acyl-CoA dehydrogenase C-terminal domain-like"/>
    <property type="match status" value="1"/>
</dbReference>
<gene>
    <name evidence="10" type="ordered locus">bgla_4p2580</name>
</gene>
<keyword evidence="6" id="KW-0560">Oxidoreductase</keyword>
<evidence type="ECO:0000259" key="9">
    <source>
        <dbReference type="Pfam" id="PF02771"/>
    </source>
</evidence>
<evidence type="ECO:0000256" key="1">
    <source>
        <dbReference type="ARBA" id="ARBA00001974"/>
    </source>
</evidence>
<dbReference type="GO" id="GO:0003995">
    <property type="term" value="F:acyl-CoA dehydrogenase activity"/>
    <property type="evidence" value="ECO:0007669"/>
    <property type="project" value="TreeGrafter"/>
</dbReference>
<dbReference type="InterPro" id="IPR006091">
    <property type="entry name" value="Acyl-CoA_Oxase/DH_mid-dom"/>
</dbReference>
<dbReference type="KEGG" id="bgd:bgla_4p2580"/>
<dbReference type="Proteomes" id="UP000008316">
    <property type="component" value="Plasmid bgla_4p"/>
</dbReference>
<dbReference type="Gene3D" id="1.20.140.10">
    <property type="entry name" value="Butyryl-CoA Dehydrogenase, subunit A, domain 3"/>
    <property type="match status" value="1"/>
</dbReference>
<dbReference type="InterPro" id="IPR037069">
    <property type="entry name" value="AcylCoA_DH/ox_N_sf"/>
</dbReference>
<dbReference type="GO" id="GO:0050660">
    <property type="term" value="F:flavin adenine dinucleotide binding"/>
    <property type="evidence" value="ECO:0007669"/>
    <property type="project" value="InterPro"/>
</dbReference>
<accession>F2LT72</accession>
<feature type="domain" description="Acyl-CoA oxidase/dehydrogenase middle" evidence="8">
    <location>
        <begin position="132"/>
        <end position="227"/>
    </location>
</feature>
<reference evidence="10 11" key="1">
    <citation type="journal article" date="2011" name="J. Bacteriol.">
        <title>Complete genome sequence of Burkholderia gladioli BSR3.</title>
        <authorList>
            <person name="Seo Y.S."/>
            <person name="Lim J."/>
            <person name="Choi B.S."/>
            <person name="Kim H."/>
            <person name="Goo E."/>
            <person name="Lee B."/>
            <person name="Lim J.S."/>
            <person name="Choi I.Y."/>
            <person name="Moon J.S."/>
            <person name="Kim J."/>
            <person name="Hwang I."/>
        </authorList>
    </citation>
    <scope>NUCLEOTIDE SEQUENCE [LARGE SCALE GENOMIC DNA]</scope>
    <source>
        <strain evidence="10 11">BSR3</strain>
        <plasmid evidence="10">bgla_4p</plasmid>
    </source>
</reference>
<keyword evidence="5" id="KW-0274">FAD</keyword>
<geneLocation type="plasmid" evidence="10 11">
    <name>bgla_4p</name>
</geneLocation>
<evidence type="ECO:0000259" key="8">
    <source>
        <dbReference type="Pfam" id="PF02770"/>
    </source>
</evidence>
<dbReference type="InterPro" id="IPR050741">
    <property type="entry name" value="Acyl-CoA_dehydrogenase"/>
</dbReference>
<dbReference type="PANTHER" id="PTHR48083:SF13">
    <property type="entry name" value="ACYL-COA DEHYDROGENASE FAMILY MEMBER 11"/>
    <property type="match status" value="1"/>
</dbReference>
<dbReference type="InterPro" id="IPR009100">
    <property type="entry name" value="AcylCoA_DH/oxidase_NM_dom_sf"/>
</dbReference>
<dbReference type="Gene3D" id="2.40.110.10">
    <property type="entry name" value="Butyryl-CoA Dehydrogenase, subunit A, domain 2"/>
    <property type="match status" value="1"/>
</dbReference>
<dbReference type="RefSeq" id="WP_013700188.1">
    <property type="nucleotide sequence ID" value="NC_015383.1"/>
</dbReference>
<evidence type="ECO:0000313" key="11">
    <source>
        <dbReference type="Proteomes" id="UP000008316"/>
    </source>
</evidence>
<dbReference type="InterPro" id="IPR036250">
    <property type="entry name" value="AcylCo_DH-like_C"/>
</dbReference>
<keyword evidence="10" id="KW-0614">Plasmid</keyword>
<dbReference type="GO" id="GO:0033539">
    <property type="term" value="P:fatty acid beta-oxidation using acyl-CoA dehydrogenase"/>
    <property type="evidence" value="ECO:0007669"/>
    <property type="project" value="TreeGrafter"/>
</dbReference>
<dbReference type="PANTHER" id="PTHR48083">
    <property type="entry name" value="MEDIUM-CHAIN SPECIFIC ACYL-COA DEHYDROGENASE, MITOCHONDRIAL-RELATED"/>
    <property type="match status" value="1"/>
</dbReference>